<organism evidence="8 9">
    <name type="scientific">Pseudoalteromonas piratica</name>
    <dbReference type="NCBI Taxonomy" id="1348114"/>
    <lineage>
        <taxon>Bacteria</taxon>
        <taxon>Pseudomonadati</taxon>
        <taxon>Pseudomonadota</taxon>
        <taxon>Gammaproteobacteria</taxon>
        <taxon>Alteromonadales</taxon>
        <taxon>Pseudoalteromonadaceae</taxon>
        <taxon>Pseudoalteromonas</taxon>
    </lineage>
</organism>
<dbReference type="EMBL" id="CP009888">
    <property type="protein sequence ID" value="AIY65318.1"/>
    <property type="molecule type" value="Genomic_DNA"/>
</dbReference>
<evidence type="ECO:0000259" key="7">
    <source>
        <dbReference type="Pfam" id="PF01435"/>
    </source>
</evidence>
<name>A0A0A7EFJ8_9GAMM</name>
<evidence type="ECO:0000256" key="4">
    <source>
        <dbReference type="ARBA" id="ARBA00022833"/>
    </source>
</evidence>
<evidence type="ECO:0000256" key="6">
    <source>
        <dbReference type="RuleBase" id="RU003983"/>
    </source>
</evidence>
<dbReference type="GO" id="GO:0051603">
    <property type="term" value="P:proteolysis involved in protein catabolic process"/>
    <property type="evidence" value="ECO:0007669"/>
    <property type="project" value="TreeGrafter"/>
</dbReference>
<feature type="domain" description="Peptidase M48" evidence="7">
    <location>
        <begin position="61"/>
        <end position="245"/>
    </location>
</feature>
<keyword evidence="2" id="KW-0479">Metal-binding</keyword>
<evidence type="ECO:0000256" key="1">
    <source>
        <dbReference type="ARBA" id="ARBA00022670"/>
    </source>
</evidence>
<evidence type="ECO:0000256" key="3">
    <source>
        <dbReference type="ARBA" id="ARBA00022801"/>
    </source>
</evidence>
<dbReference type="GO" id="GO:0004222">
    <property type="term" value="F:metalloendopeptidase activity"/>
    <property type="evidence" value="ECO:0007669"/>
    <property type="project" value="InterPro"/>
</dbReference>
<gene>
    <name evidence="8" type="ORF">OM33_09275</name>
</gene>
<dbReference type="PANTHER" id="PTHR22726">
    <property type="entry name" value="METALLOENDOPEPTIDASE OMA1"/>
    <property type="match status" value="1"/>
</dbReference>
<dbReference type="CDD" id="cd07331">
    <property type="entry name" value="M48C_Oma1_like"/>
    <property type="match status" value="1"/>
</dbReference>
<keyword evidence="9" id="KW-1185">Reference proteome</keyword>
<keyword evidence="1 6" id="KW-0645">Protease</keyword>
<dbReference type="HOGENOM" id="CLU_029002_5_0_6"/>
<dbReference type="Gene3D" id="3.30.2010.10">
    <property type="entry name" value="Metalloproteases ('zincins'), catalytic domain"/>
    <property type="match status" value="1"/>
</dbReference>
<dbReference type="PROSITE" id="PS51257">
    <property type="entry name" value="PROKAR_LIPOPROTEIN"/>
    <property type="match status" value="1"/>
</dbReference>
<keyword evidence="5 6" id="KW-0482">Metalloprotease</keyword>
<dbReference type="GO" id="GO:0046872">
    <property type="term" value="F:metal ion binding"/>
    <property type="evidence" value="ECO:0007669"/>
    <property type="project" value="UniProtKB-KW"/>
</dbReference>
<keyword evidence="3 6" id="KW-0378">Hydrolase</keyword>
<dbReference type="RefSeq" id="WP_038641096.1">
    <property type="nucleotide sequence ID" value="NZ_CP009888.1"/>
</dbReference>
<dbReference type="InterPro" id="IPR051156">
    <property type="entry name" value="Mito/Outer_Membr_Metalloprot"/>
</dbReference>
<dbReference type="AlphaFoldDB" id="A0A0A7EFJ8"/>
<dbReference type="Proteomes" id="UP000030341">
    <property type="component" value="Chromosome 1"/>
</dbReference>
<dbReference type="Pfam" id="PF01435">
    <property type="entry name" value="Peptidase_M48"/>
    <property type="match status" value="1"/>
</dbReference>
<evidence type="ECO:0000256" key="2">
    <source>
        <dbReference type="ARBA" id="ARBA00022723"/>
    </source>
</evidence>
<evidence type="ECO:0000313" key="9">
    <source>
        <dbReference type="Proteomes" id="UP000030341"/>
    </source>
</evidence>
<dbReference type="PANTHER" id="PTHR22726:SF24">
    <property type="entry name" value="M48 FAMILY METALLOPEPTIDASE"/>
    <property type="match status" value="1"/>
</dbReference>
<dbReference type="eggNOG" id="COG0501">
    <property type="taxonomic scope" value="Bacteria"/>
</dbReference>
<keyword evidence="4 6" id="KW-0862">Zinc</keyword>
<protein>
    <submittedName>
        <fullName evidence="8">Peptidase</fullName>
    </submittedName>
</protein>
<dbReference type="STRING" id="1348114.OM33_09275"/>
<sequence length="266" mass="29000">MKLSHLVISLSLAATLAGCKSSPTGRTQIAMYSEAEMNQLGKQSFAQMKKQQPINQDAKINRYVQCVADNVISVLPAKYANQQWEVVVFEEPSANAFALPGGKIGVHTGLLKVAKGQDQLATVLGHEVGHVIAEHSNERMTAAGIKQASLQVADAYSRSQGNRLHNETMMALGLGTEYLGMMPFSRMHESEADKIGLDLMAKAGFNPKESVELWRNMAANSAGAPLEFLSTHPSSDTRISDLRSWMPNAMVLHNQAKSQNKKPHCE</sequence>
<evidence type="ECO:0000313" key="8">
    <source>
        <dbReference type="EMBL" id="AIY65318.1"/>
    </source>
</evidence>
<reference evidence="8 9" key="1">
    <citation type="submission" date="2014-11" db="EMBL/GenBank/DDBJ databases">
        <title>Complete Genome Sequence of Pseudoalteromonas sp. Strain OCN003 Isolated from Kaneohe Bay, Oahu, Hawaii.</title>
        <authorList>
            <person name="Beurmann S."/>
            <person name="Videau P."/>
            <person name="Ushijima B."/>
            <person name="Smith A.M."/>
            <person name="Aeby G.S."/>
            <person name="Callahan S.M."/>
            <person name="Belcaid M."/>
        </authorList>
    </citation>
    <scope>NUCLEOTIDE SEQUENCE [LARGE SCALE GENOMIC DNA]</scope>
    <source>
        <strain evidence="8 9">OCN003</strain>
    </source>
</reference>
<comment type="similarity">
    <text evidence="6">Belongs to the peptidase M48 family.</text>
</comment>
<comment type="cofactor">
    <cofactor evidence="6">
        <name>Zn(2+)</name>
        <dbReference type="ChEBI" id="CHEBI:29105"/>
    </cofactor>
    <text evidence="6">Binds 1 zinc ion per subunit.</text>
</comment>
<accession>A0A0A7EFJ8</accession>
<dbReference type="KEGG" id="pseo:OM33_09275"/>
<dbReference type="InterPro" id="IPR001915">
    <property type="entry name" value="Peptidase_M48"/>
</dbReference>
<proteinExistence type="inferred from homology"/>
<dbReference type="GO" id="GO:0016020">
    <property type="term" value="C:membrane"/>
    <property type="evidence" value="ECO:0007669"/>
    <property type="project" value="TreeGrafter"/>
</dbReference>
<dbReference type="OrthoDB" id="9810445at2"/>
<evidence type="ECO:0000256" key="5">
    <source>
        <dbReference type="ARBA" id="ARBA00023049"/>
    </source>
</evidence>